<gene>
    <name evidence="2" type="ORF">NK662_06595</name>
</gene>
<organism evidence="2 3">
    <name type="scientific">Ectobacillus ponti</name>
    <dbReference type="NCBI Taxonomy" id="2961894"/>
    <lineage>
        <taxon>Bacteria</taxon>
        <taxon>Bacillati</taxon>
        <taxon>Bacillota</taxon>
        <taxon>Bacilli</taxon>
        <taxon>Bacillales</taxon>
        <taxon>Bacillaceae</taxon>
        <taxon>Ectobacillus</taxon>
    </lineage>
</organism>
<dbReference type="EMBL" id="JANCLT010000003">
    <property type="protein sequence ID" value="MCP8968207.1"/>
    <property type="molecule type" value="Genomic_DNA"/>
</dbReference>
<keyword evidence="3" id="KW-1185">Reference proteome</keyword>
<dbReference type="AlphaFoldDB" id="A0AA41X3W2"/>
<name>A0AA41X3W2_9BACI</name>
<evidence type="ECO:0000313" key="3">
    <source>
        <dbReference type="Proteomes" id="UP001156102"/>
    </source>
</evidence>
<keyword evidence="1" id="KW-0812">Transmembrane</keyword>
<proteinExistence type="predicted"/>
<dbReference type="Proteomes" id="UP001156102">
    <property type="component" value="Unassembled WGS sequence"/>
</dbReference>
<comment type="caution">
    <text evidence="2">The sequence shown here is derived from an EMBL/GenBank/DDBJ whole genome shotgun (WGS) entry which is preliminary data.</text>
</comment>
<protein>
    <submittedName>
        <fullName evidence="2">Uncharacterized protein</fullName>
    </submittedName>
</protein>
<accession>A0AA41X3W2</accession>
<dbReference type="RefSeq" id="WP_254758125.1">
    <property type="nucleotide sequence ID" value="NZ_JANCLT010000003.1"/>
</dbReference>
<evidence type="ECO:0000313" key="2">
    <source>
        <dbReference type="EMBL" id="MCP8968207.1"/>
    </source>
</evidence>
<evidence type="ECO:0000256" key="1">
    <source>
        <dbReference type="SAM" id="Phobius"/>
    </source>
</evidence>
<keyword evidence="1" id="KW-1133">Transmembrane helix</keyword>
<feature type="transmembrane region" description="Helical" evidence="1">
    <location>
        <begin position="40"/>
        <end position="58"/>
    </location>
</feature>
<keyword evidence="1" id="KW-0472">Membrane</keyword>
<reference evidence="2" key="1">
    <citation type="submission" date="2022-07" db="EMBL/GenBank/DDBJ databases">
        <authorList>
            <person name="Li W.-J."/>
            <person name="Deng Q.-Q."/>
        </authorList>
    </citation>
    <scope>NUCLEOTIDE SEQUENCE</scope>
    <source>
        <strain evidence="2">SYSU M60031</strain>
    </source>
</reference>
<sequence>MNLAFVALALIVLFYTNFMTHTLCQQKQMAEQHSSRVFRWINVCITILLISSYVEVIFH</sequence>